<dbReference type="AlphaFoldDB" id="A0A8D0C200"/>
<dbReference type="InterPro" id="IPR013216">
    <property type="entry name" value="Methyltransf_11"/>
</dbReference>
<protein>
    <recommendedName>
        <fullName evidence="1">Methyltransferase type 11 domain-containing protein</fullName>
    </recommendedName>
</protein>
<evidence type="ECO:0000313" key="2">
    <source>
        <dbReference type="Ensembl" id="ENSSMRP00000016043.1"/>
    </source>
</evidence>
<evidence type="ECO:0000259" key="1">
    <source>
        <dbReference type="Pfam" id="PF08241"/>
    </source>
</evidence>
<dbReference type="Pfam" id="PF08241">
    <property type="entry name" value="Methyltransf_11"/>
    <property type="match status" value="1"/>
</dbReference>
<keyword evidence="3" id="KW-1185">Reference proteome</keyword>
<dbReference type="GeneTree" id="ENSGT00940000154786"/>
<dbReference type="CDD" id="cd02440">
    <property type="entry name" value="AdoMet_MTases"/>
    <property type="match status" value="1"/>
</dbReference>
<dbReference type="OMA" id="DLIAKPW"/>
<dbReference type="InterPro" id="IPR052356">
    <property type="entry name" value="Thiol_S-MT"/>
</dbReference>
<accession>A0A8D0C200</accession>
<organism evidence="2 3">
    <name type="scientific">Salvator merianae</name>
    <name type="common">Argentine black and white tegu</name>
    <name type="synonym">Tupinambis merianae</name>
    <dbReference type="NCBI Taxonomy" id="96440"/>
    <lineage>
        <taxon>Eukaryota</taxon>
        <taxon>Metazoa</taxon>
        <taxon>Chordata</taxon>
        <taxon>Craniata</taxon>
        <taxon>Vertebrata</taxon>
        <taxon>Euteleostomi</taxon>
        <taxon>Lepidosauria</taxon>
        <taxon>Squamata</taxon>
        <taxon>Bifurcata</taxon>
        <taxon>Unidentata</taxon>
        <taxon>Episquamata</taxon>
        <taxon>Laterata</taxon>
        <taxon>Teiioidea</taxon>
        <taxon>Teiidae</taxon>
        <taxon>Salvator</taxon>
    </lineage>
</organism>
<dbReference type="SUPFAM" id="SSF53335">
    <property type="entry name" value="S-adenosyl-L-methionine-dependent methyltransferases"/>
    <property type="match status" value="1"/>
</dbReference>
<name>A0A8D0C200_SALMN</name>
<dbReference type="PANTHER" id="PTHR45036:SF1">
    <property type="entry name" value="METHYLTRANSFERASE LIKE 7A"/>
    <property type="match status" value="1"/>
</dbReference>
<sequence>MKFLEQMFTGMILVPFFQKCIQLLALPIYLLSYIGLWDSICKTIFPYFMNKITKNINRKFYKEKQQLFKTLTEFSDSSGRLSLLEIGTGSGANFQFYPPGCQVNCTDPNPNFKQYLLKSISENPHLQFDGFIVASGEDLHFVSDNSVDVVVCTLVLCSVDNIPAVLKEVKRVLRPGGAFYFMEHVAADKSSWSYFWQQIYDPTWRYLGDGCSLIKETWKDLENAKFSELNLRHITSPVKWNPARPHILGYAVK</sequence>
<evidence type="ECO:0000313" key="3">
    <source>
        <dbReference type="Proteomes" id="UP000694421"/>
    </source>
</evidence>
<feature type="domain" description="Methyltransferase type 11" evidence="1">
    <location>
        <begin position="84"/>
        <end position="181"/>
    </location>
</feature>
<dbReference type="PANTHER" id="PTHR45036">
    <property type="entry name" value="METHYLTRANSFERASE LIKE 7B"/>
    <property type="match status" value="1"/>
</dbReference>
<reference evidence="2" key="1">
    <citation type="submission" date="2025-08" db="UniProtKB">
        <authorList>
            <consortium name="Ensembl"/>
        </authorList>
    </citation>
    <scope>IDENTIFICATION</scope>
</reference>
<dbReference type="InterPro" id="IPR029063">
    <property type="entry name" value="SAM-dependent_MTases_sf"/>
</dbReference>
<reference evidence="2" key="2">
    <citation type="submission" date="2025-09" db="UniProtKB">
        <authorList>
            <consortium name="Ensembl"/>
        </authorList>
    </citation>
    <scope>IDENTIFICATION</scope>
</reference>
<proteinExistence type="predicted"/>
<dbReference type="Ensembl" id="ENSSMRT00000018735.1">
    <property type="protein sequence ID" value="ENSSMRP00000016043.1"/>
    <property type="gene ID" value="ENSSMRG00000012479.1"/>
</dbReference>
<dbReference type="Gene3D" id="3.40.50.150">
    <property type="entry name" value="Vaccinia Virus protein VP39"/>
    <property type="match status" value="1"/>
</dbReference>
<dbReference type="GO" id="GO:0008757">
    <property type="term" value="F:S-adenosylmethionine-dependent methyltransferase activity"/>
    <property type="evidence" value="ECO:0007669"/>
    <property type="project" value="InterPro"/>
</dbReference>
<dbReference type="Proteomes" id="UP000694421">
    <property type="component" value="Unplaced"/>
</dbReference>